<keyword evidence="2" id="KW-1185">Reference proteome</keyword>
<gene>
    <name evidence="1" type="ORF">A4W93_06335</name>
</gene>
<protein>
    <submittedName>
        <fullName evidence="1">Uncharacterized protein</fullName>
    </submittedName>
</protein>
<dbReference type="OrthoDB" id="8536886at2"/>
<organism evidence="1 2">
    <name type="scientific">Piscinibacter gummiphilus</name>
    <dbReference type="NCBI Taxonomy" id="946333"/>
    <lineage>
        <taxon>Bacteria</taxon>
        <taxon>Pseudomonadati</taxon>
        <taxon>Pseudomonadota</taxon>
        <taxon>Betaproteobacteria</taxon>
        <taxon>Burkholderiales</taxon>
        <taxon>Sphaerotilaceae</taxon>
        <taxon>Piscinibacter</taxon>
    </lineage>
</organism>
<proteinExistence type="predicted"/>
<reference evidence="1 2" key="1">
    <citation type="submission" date="2016-04" db="EMBL/GenBank/DDBJ databases">
        <title>Complete genome sequence of natural rubber-degrading, novel Gram-negative bacterium, Rhizobacter gummiphilus strain NS21.</title>
        <authorList>
            <person name="Tabata M."/>
            <person name="Kasai D."/>
            <person name="Fukuda M."/>
        </authorList>
    </citation>
    <scope>NUCLEOTIDE SEQUENCE [LARGE SCALE GENOMIC DNA]</scope>
    <source>
        <strain evidence="1 2">NS21</strain>
    </source>
</reference>
<dbReference type="KEGG" id="rgu:A4W93_06335"/>
<dbReference type="AlphaFoldDB" id="A0A1W6L5F5"/>
<dbReference type="STRING" id="946333.A4W93_06335"/>
<dbReference type="EMBL" id="CP015118">
    <property type="protein sequence ID" value="ARN19561.1"/>
    <property type="molecule type" value="Genomic_DNA"/>
</dbReference>
<name>A0A1W6L5F5_9BURK</name>
<dbReference type="InterPro" id="IPR021333">
    <property type="entry name" value="DUF2946"/>
</dbReference>
<dbReference type="Pfam" id="PF11162">
    <property type="entry name" value="DUF2946"/>
    <property type="match status" value="1"/>
</dbReference>
<evidence type="ECO:0000313" key="1">
    <source>
        <dbReference type="EMBL" id="ARN19561.1"/>
    </source>
</evidence>
<sequence>MHPGRSIRRLVSWIACFAILVGALAPGVSHALQSRAGDSTWVEVCTALGAKRVKVDASSDESTSPAGPLLEHCPYCSLHADQFAMPPVPLSVPALSMLHAGPPERFLSAPRTPFAWAAAQPRAPPRVS</sequence>
<accession>A0A1W6L5F5</accession>
<dbReference type="Proteomes" id="UP000193427">
    <property type="component" value="Chromosome"/>
</dbReference>
<dbReference type="RefSeq" id="WP_085749822.1">
    <property type="nucleotide sequence ID" value="NZ_BSPR01000002.1"/>
</dbReference>
<evidence type="ECO:0000313" key="2">
    <source>
        <dbReference type="Proteomes" id="UP000193427"/>
    </source>
</evidence>